<evidence type="ECO:0000259" key="2">
    <source>
        <dbReference type="Pfam" id="PF04023"/>
    </source>
</evidence>
<reference evidence="3" key="2">
    <citation type="submission" date="2021-04" db="EMBL/GenBank/DDBJ databases">
        <authorList>
            <person name="Gilroy R."/>
        </authorList>
    </citation>
    <scope>NUCLEOTIDE SEQUENCE</scope>
    <source>
        <strain evidence="3">CHK195-9823</strain>
    </source>
</reference>
<dbReference type="AlphaFoldDB" id="A0A9D1PBN1"/>
<dbReference type="InterPro" id="IPR038157">
    <property type="entry name" value="FeoA_core_dom"/>
</dbReference>
<feature type="domain" description="Ferrous iron transporter FeoA-like" evidence="2">
    <location>
        <begin position="4"/>
        <end position="70"/>
    </location>
</feature>
<organism evidence="3 4">
    <name type="scientific">Candidatus Blautia stercorigallinarum</name>
    <dbReference type="NCBI Taxonomy" id="2838501"/>
    <lineage>
        <taxon>Bacteria</taxon>
        <taxon>Bacillati</taxon>
        <taxon>Bacillota</taxon>
        <taxon>Clostridia</taxon>
        <taxon>Lachnospirales</taxon>
        <taxon>Lachnospiraceae</taxon>
        <taxon>Blautia</taxon>
    </lineage>
</organism>
<accession>A0A9D1PBN1</accession>
<evidence type="ECO:0000256" key="1">
    <source>
        <dbReference type="ARBA" id="ARBA00023004"/>
    </source>
</evidence>
<proteinExistence type="predicted"/>
<dbReference type="Gene3D" id="2.30.30.90">
    <property type="match status" value="1"/>
</dbReference>
<dbReference type="InterPro" id="IPR008988">
    <property type="entry name" value="Transcriptional_repressor_C"/>
</dbReference>
<reference evidence="3" key="1">
    <citation type="journal article" date="2021" name="PeerJ">
        <title>Extensive microbial diversity within the chicken gut microbiome revealed by metagenomics and culture.</title>
        <authorList>
            <person name="Gilroy R."/>
            <person name="Ravi A."/>
            <person name="Getino M."/>
            <person name="Pursley I."/>
            <person name="Horton D.L."/>
            <person name="Alikhan N.F."/>
            <person name="Baker D."/>
            <person name="Gharbi K."/>
            <person name="Hall N."/>
            <person name="Watson M."/>
            <person name="Adriaenssens E.M."/>
            <person name="Foster-Nyarko E."/>
            <person name="Jarju S."/>
            <person name="Secka A."/>
            <person name="Antonio M."/>
            <person name="Oren A."/>
            <person name="Chaudhuri R.R."/>
            <person name="La Ragione R."/>
            <person name="Hildebrand F."/>
            <person name="Pallen M.J."/>
        </authorList>
    </citation>
    <scope>NUCLEOTIDE SEQUENCE</scope>
    <source>
        <strain evidence="3">CHK195-9823</strain>
    </source>
</reference>
<keyword evidence="1" id="KW-0408">Iron</keyword>
<evidence type="ECO:0000313" key="3">
    <source>
        <dbReference type="EMBL" id="HIV38287.1"/>
    </source>
</evidence>
<dbReference type="EMBL" id="DXIQ01000027">
    <property type="protein sequence ID" value="HIV38287.1"/>
    <property type="molecule type" value="Genomic_DNA"/>
</dbReference>
<name>A0A9D1PBN1_9FIRM</name>
<dbReference type="Pfam" id="PF04023">
    <property type="entry name" value="FeoA"/>
    <property type="match status" value="1"/>
</dbReference>
<dbReference type="Proteomes" id="UP000886814">
    <property type="component" value="Unassembled WGS sequence"/>
</dbReference>
<sequence>MQALSQTKRGESYTIKWMFGIPEVLEFMKRYQIQEGSQVQVIQNHKDCVIIGARDKRLAIGKEIADRIKV</sequence>
<dbReference type="InterPro" id="IPR007167">
    <property type="entry name" value="Fe-transptr_FeoA-like"/>
</dbReference>
<dbReference type="GO" id="GO:0046914">
    <property type="term" value="F:transition metal ion binding"/>
    <property type="evidence" value="ECO:0007669"/>
    <property type="project" value="InterPro"/>
</dbReference>
<gene>
    <name evidence="3" type="ORF">H9747_04710</name>
</gene>
<evidence type="ECO:0000313" key="4">
    <source>
        <dbReference type="Proteomes" id="UP000886814"/>
    </source>
</evidence>
<dbReference type="SUPFAM" id="SSF50037">
    <property type="entry name" value="C-terminal domain of transcriptional repressors"/>
    <property type="match status" value="1"/>
</dbReference>
<comment type="caution">
    <text evidence="3">The sequence shown here is derived from an EMBL/GenBank/DDBJ whole genome shotgun (WGS) entry which is preliminary data.</text>
</comment>
<protein>
    <submittedName>
        <fullName evidence="3">Ferrous iron transport protein A</fullName>
    </submittedName>
</protein>